<dbReference type="EMBL" id="FYEZ01000003">
    <property type="protein sequence ID" value="SNC73362.1"/>
    <property type="molecule type" value="Genomic_DNA"/>
</dbReference>
<keyword evidence="4" id="KW-0482">Metalloprotease</keyword>
<evidence type="ECO:0000313" key="6">
    <source>
        <dbReference type="Proteomes" id="UP000198122"/>
    </source>
</evidence>
<name>A0A212U528_9MICO</name>
<sequence>MSTEPTAQEAAQTLAPADLAVDHTLSLLSGTLRFLLGITPVNADEERERFLAGDTDEPAFVYRDLETDPAVLAAQIDQIPVDDLQDETLHHLLGAKHRELALQVQMLASRGGTEFRELSAELYGAVDPELRSAADGLVARLDARSSRSGRVDAATFLAAAQEEIDRYREIDADVSIHAEVRDDVSGVLVEGDTLLISDRASIPENRVRPLIMHEVGTHLVTQVNGVGQPLKTLGTGLAGYDETQEGLAVLGEIAVGGLTPFRLRQLALRVLTVDRMLSGASFRESFDAMREIGVPERPAFTTTMRVYRAGGHTKDAMYLRGLLDILAHLREGGRLDRLFLGKFALHDLPHVRELDERGLLRPPRLTSHWLLDPGATERIEHAARTNDLTTLTQESA</sequence>
<evidence type="ECO:0000313" key="5">
    <source>
        <dbReference type="EMBL" id="SNC73362.1"/>
    </source>
</evidence>
<evidence type="ECO:0008006" key="7">
    <source>
        <dbReference type="Google" id="ProtNLM"/>
    </source>
</evidence>
<dbReference type="GO" id="GO:0006508">
    <property type="term" value="P:proteolysis"/>
    <property type="evidence" value="ECO:0007669"/>
    <property type="project" value="UniProtKB-KW"/>
</dbReference>
<gene>
    <name evidence="5" type="ORF">SAMN05445756_1927</name>
</gene>
<evidence type="ECO:0000256" key="4">
    <source>
        <dbReference type="ARBA" id="ARBA00023049"/>
    </source>
</evidence>
<comment type="cofactor">
    <cofactor evidence="1">
        <name>Zn(2+)</name>
        <dbReference type="ChEBI" id="CHEBI:29105"/>
    </cofactor>
</comment>
<dbReference type="GO" id="GO:0080164">
    <property type="term" value="P:regulation of nitric oxide metabolic process"/>
    <property type="evidence" value="ECO:0007669"/>
    <property type="project" value="TreeGrafter"/>
</dbReference>
<keyword evidence="6" id="KW-1185">Reference proteome</keyword>
<dbReference type="AlphaFoldDB" id="A0A212U528"/>
<dbReference type="RefSeq" id="WP_088818919.1">
    <property type="nucleotide sequence ID" value="NZ_FYEZ01000003.1"/>
</dbReference>
<reference evidence="5 6" key="1">
    <citation type="submission" date="2017-06" db="EMBL/GenBank/DDBJ databases">
        <authorList>
            <person name="Kim H.J."/>
            <person name="Triplett B.A."/>
        </authorList>
    </citation>
    <scope>NUCLEOTIDE SEQUENCE [LARGE SCALE GENOMIC DNA]</scope>
    <source>
        <strain evidence="5 6">DSM 22179</strain>
    </source>
</reference>
<evidence type="ECO:0000256" key="1">
    <source>
        <dbReference type="ARBA" id="ARBA00001947"/>
    </source>
</evidence>
<keyword evidence="3" id="KW-0378">Hydrolase</keyword>
<dbReference type="Pfam" id="PF08014">
    <property type="entry name" value="MATCAP"/>
    <property type="match status" value="1"/>
</dbReference>
<organism evidence="5 6">
    <name type="scientific">Kytococcus aerolatus</name>
    <dbReference type="NCBI Taxonomy" id="592308"/>
    <lineage>
        <taxon>Bacteria</taxon>
        <taxon>Bacillati</taxon>
        <taxon>Actinomycetota</taxon>
        <taxon>Actinomycetes</taxon>
        <taxon>Micrococcales</taxon>
        <taxon>Kytococcaceae</taxon>
        <taxon>Kytococcus</taxon>
    </lineage>
</organism>
<dbReference type="GO" id="GO:0008237">
    <property type="term" value="F:metallopeptidase activity"/>
    <property type="evidence" value="ECO:0007669"/>
    <property type="project" value="UniProtKB-KW"/>
</dbReference>
<dbReference type="Proteomes" id="UP000198122">
    <property type="component" value="Unassembled WGS sequence"/>
</dbReference>
<dbReference type="OrthoDB" id="9785840at2"/>
<dbReference type="InterPro" id="IPR012548">
    <property type="entry name" value="MATCAP"/>
</dbReference>
<dbReference type="PANTHER" id="PTHR31817:SF0">
    <property type="entry name" value="CHROMOSOME UNDETERMINED SCAFFOLD_67, WHOLE GENOME SHOTGUN SEQUENCE"/>
    <property type="match status" value="1"/>
</dbReference>
<evidence type="ECO:0000256" key="2">
    <source>
        <dbReference type="ARBA" id="ARBA00022670"/>
    </source>
</evidence>
<dbReference type="PANTHER" id="PTHR31817">
    <property type="match status" value="1"/>
</dbReference>
<dbReference type="SMART" id="SM01154">
    <property type="entry name" value="DUF1704"/>
    <property type="match status" value="1"/>
</dbReference>
<keyword evidence="2" id="KW-0645">Protease</keyword>
<proteinExistence type="predicted"/>
<protein>
    <recommendedName>
        <fullName evidence="7">DUF1704 domain-containing protein</fullName>
    </recommendedName>
</protein>
<evidence type="ECO:0000256" key="3">
    <source>
        <dbReference type="ARBA" id="ARBA00022801"/>
    </source>
</evidence>
<accession>A0A212U528</accession>